<dbReference type="GO" id="GO:0006952">
    <property type="term" value="P:defense response"/>
    <property type="evidence" value="ECO:0007669"/>
    <property type="project" value="UniProtKB-KW"/>
</dbReference>
<organism evidence="7 8">
    <name type="scientific">Dioscorea cayennensis subsp. rotundata</name>
    <name type="common">White Guinea yam</name>
    <name type="synonym">Dioscorea rotundata</name>
    <dbReference type="NCBI Taxonomy" id="55577"/>
    <lineage>
        <taxon>Eukaryota</taxon>
        <taxon>Viridiplantae</taxon>
        <taxon>Streptophyta</taxon>
        <taxon>Embryophyta</taxon>
        <taxon>Tracheophyta</taxon>
        <taxon>Spermatophyta</taxon>
        <taxon>Magnoliopsida</taxon>
        <taxon>Liliopsida</taxon>
        <taxon>Dioscoreales</taxon>
        <taxon>Dioscoreaceae</taxon>
        <taxon>Dioscorea</taxon>
    </lineage>
</organism>
<evidence type="ECO:0000256" key="4">
    <source>
        <dbReference type="ARBA" id="ARBA00022741"/>
    </source>
</evidence>
<feature type="domain" description="Disease resistance N-terminal" evidence="6">
    <location>
        <begin position="6"/>
        <end position="88"/>
    </location>
</feature>
<dbReference type="Pfam" id="PF18052">
    <property type="entry name" value="Rx_N"/>
    <property type="match status" value="1"/>
</dbReference>
<protein>
    <submittedName>
        <fullName evidence="8">Disease resistance protein At1g50180</fullName>
    </submittedName>
</protein>
<evidence type="ECO:0000313" key="8">
    <source>
        <dbReference type="RefSeq" id="XP_039120326.1"/>
    </source>
</evidence>
<keyword evidence="7" id="KW-1185">Reference proteome</keyword>
<keyword evidence="4" id="KW-0547">Nucleotide-binding</keyword>
<dbReference type="RefSeq" id="XP_039120326.1">
    <property type="nucleotide sequence ID" value="XM_039264392.1"/>
</dbReference>
<evidence type="ECO:0000256" key="5">
    <source>
        <dbReference type="ARBA" id="ARBA00022821"/>
    </source>
</evidence>
<keyword evidence="3" id="KW-0677">Repeat</keyword>
<dbReference type="CDD" id="cd14798">
    <property type="entry name" value="RX-CC_like"/>
    <property type="match status" value="1"/>
</dbReference>
<dbReference type="SUPFAM" id="SSF52540">
    <property type="entry name" value="P-loop containing nucleoside triphosphate hydrolases"/>
    <property type="match status" value="1"/>
</dbReference>
<proteinExistence type="inferred from homology"/>
<dbReference type="Gene3D" id="1.20.5.4130">
    <property type="match status" value="1"/>
</dbReference>
<dbReference type="GeneID" id="120256710"/>
<dbReference type="Proteomes" id="UP001515500">
    <property type="component" value="Unplaced"/>
</dbReference>
<comment type="similarity">
    <text evidence="1">Belongs to the disease resistance NB-LRR family.</text>
</comment>
<gene>
    <name evidence="8" type="primary">LOC120256710</name>
</gene>
<sequence length="377" mass="43278">MGESVASQVLHKLTELVVHEAIFMFGVRKKFEGMKAELEYIKCFLRDADAKKRKNETIKKWVHDIIDMSYQAEDAIDSFLLLVQQPTQFPCFLDCITSITPCQLMEWHRNGVDIDKIKERIKEIKSLTAEYGIQSLGDDAENVNTSLRRRHSPSEAENVDMRTPMLDRNSAIPASMLRVLLLTMPQLHPNHAVRGHFPLRIWIVVTHFSGPVELLAKLIQDVTVRRLFGFVMNRSRVLVTTRFKDIAMQEDPNPCELRFLNDDESVELLLKKAFPYQNVETNCPKELIDLAPQLAKNEVAYLLLYLFSAVISLSRRTLRSCDISDHVSQALGCRKNEAEKDGFLKIYTGRASSYTNVGRLTIYYSRDNTDVQIHDQS</sequence>
<dbReference type="PANTHER" id="PTHR19338">
    <property type="entry name" value="TRANSLOCASE OF INNER MITOCHONDRIAL MEMBRANE 13 HOMOLOG"/>
    <property type="match status" value="1"/>
</dbReference>
<evidence type="ECO:0000313" key="7">
    <source>
        <dbReference type="Proteomes" id="UP001515500"/>
    </source>
</evidence>
<accession>A0AB40AZ86</accession>
<reference evidence="8" key="1">
    <citation type="submission" date="2025-08" db="UniProtKB">
        <authorList>
            <consortium name="RefSeq"/>
        </authorList>
    </citation>
    <scope>IDENTIFICATION</scope>
</reference>
<name>A0AB40AZ86_DIOCR</name>
<dbReference type="InterPro" id="IPR038005">
    <property type="entry name" value="RX-like_CC"/>
</dbReference>
<evidence type="ECO:0000256" key="1">
    <source>
        <dbReference type="ARBA" id="ARBA00008894"/>
    </source>
</evidence>
<dbReference type="InterPro" id="IPR041118">
    <property type="entry name" value="Rx_N"/>
</dbReference>
<dbReference type="PANTHER" id="PTHR19338:SF66">
    <property type="entry name" value="NB-ARC DOMAIN-CONTAINING PROTEIN"/>
    <property type="match status" value="1"/>
</dbReference>
<keyword evidence="5" id="KW-0611">Plant defense</keyword>
<evidence type="ECO:0000256" key="2">
    <source>
        <dbReference type="ARBA" id="ARBA00022614"/>
    </source>
</evidence>
<evidence type="ECO:0000259" key="6">
    <source>
        <dbReference type="Pfam" id="PF18052"/>
    </source>
</evidence>
<dbReference type="AlphaFoldDB" id="A0AB40AZ86"/>
<dbReference type="InterPro" id="IPR027417">
    <property type="entry name" value="P-loop_NTPase"/>
</dbReference>
<dbReference type="GO" id="GO:0043531">
    <property type="term" value="F:ADP binding"/>
    <property type="evidence" value="ECO:0007669"/>
    <property type="project" value="InterPro"/>
</dbReference>
<evidence type="ECO:0000256" key="3">
    <source>
        <dbReference type="ARBA" id="ARBA00022737"/>
    </source>
</evidence>
<keyword evidence="2" id="KW-0433">Leucine-rich repeat</keyword>